<comment type="caution">
    <text evidence="2">The sequence shown here is derived from an EMBL/GenBank/DDBJ whole genome shotgun (WGS) entry which is preliminary data.</text>
</comment>
<organism evidence="2 3">
    <name type="scientific">Aspergillus sclerotioniger CBS 115572</name>
    <dbReference type="NCBI Taxonomy" id="1450535"/>
    <lineage>
        <taxon>Eukaryota</taxon>
        <taxon>Fungi</taxon>
        <taxon>Dikarya</taxon>
        <taxon>Ascomycota</taxon>
        <taxon>Pezizomycotina</taxon>
        <taxon>Eurotiomycetes</taxon>
        <taxon>Eurotiomycetidae</taxon>
        <taxon>Eurotiales</taxon>
        <taxon>Aspergillaceae</taxon>
        <taxon>Aspergillus</taxon>
        <taxon>Aspergillus subgen. Circumdati</taxon>
    </lineage>
</organism>
<dbReference type="AlphaFoldDB" id="A0A317XEV9"/>
<dbReference type="RefSeq" id="XP_025471931.1">
    <property type="nucleotide sequence ID" value="XM_025606218.1"/>
</dbReference>
<dbReference type="OrthoDB" id="4508730at2759"/>
<sequence>MTKLTASENQKPEQGQKQQRQLSRTQKRKRQRQRKQEKEISALGQEQTELKKKTQLTSQQLRNIKKSKRQRHRQRLKERRRQGRETQPEQQPLRQNQGPDQDGAASEHSVDLEREREEDSMRAEYEELLKERRREARDWEETKMAEVKRSYESLRNGQRGPRIYIADTHFELFCLEYFDHFYNPEHENDFLIKFVEFEHQRGNRKEGLPPAGLRRVNGNVWLETEAEPTFEPFVVPAYASRNVIRVRNPWHEKHEMSVQFVSDDHLILYLCREAVFEPRPPPPDVPKVFIFFGVRARGERVLLREREEWADDLA</sequence>
<dbReference type="STRING" id="1450535.A0A317XEV9"/>
<reference evidence="2 3" key="1">
    <citation type="submission" date="2016-12" db="EMBL/GenBank/DDBJ databases">
        <title>The genomes of Aspergillus section Nigri reveals drivers in fungal speciation.</title>
        <authorList>
            <consortium name="DOE Joint Genome Institute"/>
            <person name="Vesth T.C."/>
            <person name="Nybo J."/>
            <person name="Theobald S."/>
            <person name="Brandl J."/>
            <person name="Frisvad J.C."/>
            <person name="Nielsen K.F."/>
            <person name="Lyhne E.K."/>
            <person name="Kogle M.E."/>
            <person name="Kuo A."/>
            <person name="Riley R."/>
            <person name="Clum A."/>
            <person name="Nolan M."/>
            <person name="Lipzen A."/>
            <person name="Salamov A."/>
            <person name="Henrissat B."/>
            <person name="Wiebenga A."/>
            <person name="De Vries R.P."/>
            <person name="Grigoriev I.V."/>
            <person name="Mortensen U.H."/>
            <person name="Andersen M.R."/>
            <person name="Baker S.E."/>
        </authorList>
    </citation>
    <scope>NUCLEOTIDE SEQUENCE [LARGE SCALE GENOMIC DNA]</scope>
    <source>
        <strain evidence="2 3">CBS 115572</strain>
    </source>
</reference>
<evidence type="ECO:0000256" key="1">
    <source>
        <dbReference type="SAM" id="MobiDB-lite"/>
    </source>
</evidence>
<dbReference type="GeneID" id="37108361"/>
<name>A0A317XEV9_9EURO</name>
<feature type="region of interest" description="Disordered" evidence="1">
    <location>
        <begin position="1"/>
        <end position="121"/>
    </location>
</feature>
<feature type="compositionally biased region" description="Basic residues" evidence="1">
    <location>
        <begin position="63"/>
        <end position="82"/>
    </location>
</feature>
<evidence type="ECO:0000313" key="3">
    <source>
        <dbReference type="Proteomes" id="UP000246702"/>
    </source>
</evidence>
<keyword evidence="3" id="KW-1185">Reference proteome</keyword>
<protein>
    <submittedName>
        <fullName evidence="2">Uncharacterized protein</fullName>
    </submittedName>
</protein>
<feature type="compositionally biased region" description="Low complexity" evidence="1">
    <location>
        <begin position="12"/>
        <end position="24"/>
    </location>
</feature>
<feature type="compositionally biased region" description="Polar residues" evidence="1">
    <location>
        <begin position="88"/>
        <end position="99"/>
    </location>
</feature>
<proteinExistence type="predicted"/>
<gene>
    <name evidence="2" type="ORF">BO94DRAFT_220408</name>
</gene>
<dbReference type="Proteomes" id="UP000246702">
    <property type="component" value="Unassembled WGS sequence"/>
</dbReference>
<evidence type="ECO:0000313" key="2">
    <source>
        <dbReference type="EMBL" id="PWY95170.1"/>
    </source>
</evidence>
<feature type="compositionally biased region" description="Basic and acidic residues" evidence="1">
    <location>
        <begin position="108"/>
        <end position="121"/>
    </location>
</feature>
<dbReference type="EMBL" id="MSFK01000003">
    <property type="protein sequence ID" value="PWY95170.1"/>
    <property type="molecule type" value="Genomic_DNA"/>
</dbReference>
<accession>A0A317XEV9</accession>